<comment type="caution">
    <text evidence="1">The sequence shown here is derived from an EMBL/GenBank/DDBJ whole genome shotgun (WGS) entry which is preliminary data.</text>
</comment>
<protein>
    <submittedName>
        <fullName evidence="1">Uncharacterized protein</fullName>
    </submittedName>
</protein>
<evidence type="ECO:0000313" key="1">
    <source>
        <dbReference type="EMBL" id="KAK8882662.1"/>
    </source>
</evidence>
<dbReference type="Proteomes" id="UP001470230">
    <property type="component" value="Unassembled WGS sequence"/>
</dbReference>
<proteinExistence type="predicted"/>
<dbReference type="EMBL" id="JAPFFF010000009">
    <property type="protein sequence ID" value="KAK8882662.1"/>
    <property type="molecule type" value="Genomic_DNA"/>
</dbReference>
<accession>A0ABR2JWQ6</accession>
<gene>
    <name evidence="1" type="ORF">M9Y10_045304</name>
</gene>
<reference evidence="1 2" key="1">
    <citation type="submission" date="2024-04" db="EMBL/GenBank/DDBJ databases">
        <title>Tritrichomonas musculus Genome.</title>
        <authorList>
            <person name="Alves-Ferreira E."/>
            <person name="Grigg M."/>
            <person name="Lorenzi H."/>
            <person name="Galac M."/>
        </authorList>
    </citation>
    <scope>NUCLEOTIDE SEQUENCE [LARGE SCALE GENOMIC DNA]</scope>
    <source>
        <strain evidence="1 2">EAF2021</strain>
    </source>
</reference>
<keyword evidence="2" id="KW-1185">Reference proteome</keyword>
<sequence length="741" mass="86869">MLSYHIQHSLSDIIGIPLQDDKIMKSINISKSENVFDLVINPKKCFCSNISKDGYSIVYQRTDSQITFYQFTFYPPISRKLYEGSFETNNRITESFLSSNNRLFSFTTSLEQVTVVDLMRSPTSNYSSIFFFKNIQHFIPILSTSHHTYYIFEKSQILYYAPITYGLNMTNSILSKNNTMIIKNAEWWAIDSQTLHIAVLTTKKRLHIYIFNGKATEVFSSYFPSFIPTNFFVTSKSIFVLISVEPNQISFFTSSESGQICSYQFTKKFSFSDLNTTFFDSLILVSISKIELLLYDIEDNSISIINDPEIIDFQGPPTLTSCSSSWNLFFDVDSLAFYRLDINFKMLTKLFSNNLTLVAHLIGGHPPFSTESEMIILAALSNLNNFDFYSFLLEYIISATYNVLKQKSPALYLRYIPHSNKKYPHYQIIHEPGAKNQNEYEQSIQNDDQKRIFELKNENELKQLILPLYSQNEFNKWICHDKLYSPCGFWRQSTILFSLYLIIHSKQPKNKLPYPLNEFDTLYPITFYNPTFEEKKQMKDLSFKSVKSFVSNFMEISREISDNLVIPTDHMSQLFLLLTHYVISKKYHFPYHIEKLRVIQKLAITYYSKTTCFILSSLGLFQFFDILNFEGDHLDDEIMLWINSNNISSNISPQLIEGKCQNWPMIYFLHEKIISENEKDKKDDEGKKLKEDDNKRKENIYHPFIIYENEVSANEKDDLIYKKILKLENEYSFDNLLSLYS</sequence>
<name>A0ABR2JWQ6_9EUKA</name>
<evidence type="ECO:0000313" key="2">
    <source>
        <dbReference type="Proteomes" id="UP001470230"/>
    </source>
</evidence>
<organism evidence="1 2">
    <name type="scientific">Tritrichomonas musculus</name>
    <dbReference type="NCBI Taxonomy" id="1915356"/>
    <lineage>
        <taxon>Eukaryota</taxon>
        <taxon>Metamonada</taxon>
        <taxon>Parabasalia</taxon>
        <taxon>Tritrichomonadida</taxon>
        <taxon>Tritrichomonadidae</taxon>
        <taxon>Tritrichomonas</taxon>
    </lineage>
</organism>